<protein>
    <submittedName>
        <fullName evidence="4">Glycosyltransferase family 4 protein</fullName>
        <ecNumber evidence="4">2.4.-.-</ecNumber>
    </submittedName>
</protein>
<dbReference type="PANTHER" id="PTHR45947:SF3">
    <property type="entry name" value="SULFOQUINOVOSYL TRANSFERASE SQD2"/>
    <property type="match status" value="1"/>
</dbReference>
<dbReference type="InterPro" id="IPR028098">
    <property type="entry name" value="Glyco_trans_4-like_N"/>
</dbReference>
<keyword evidence="2 4" id="KW-0808">Transferase</keyword>
<dbReference type="EMBL" id="JAVREN010000013">
    <property type="protein sequence ID" value="MDT0307650.1"/>
    <property type="molecule type" value="Genomic_DNA"/>
</dbReference>
<dbReference type="CDD" id="cd03801">
    <property type="entry name" value="GT4_PimA-like"/>
    <property type="match status" value="1"/>
</dbReference>
<evidence type="ECO:0000313" key="5">
    <source>
        <dbReference type="Proteomes" id="UP001183388"/>
    </source>
</evidence>
<sequence length="372" mass="39394">MNIAFVLLTHNPDEPAGIERSLASLAQGLRELGHRTVIIAAGPATPEDDPDLLRLKTLTLPRPALEDDLHALLADPEPARAEVRRLLAAHRAELVCWTDAVWGLGYLNPAPADVRTALMVHVLRTDEPMLAALAHRPAAVLTPSAFLRDQATDAGLDTGRWSVLPNALLQHAGPPGSAERERLRRDGPVRIVARAEPHKGTAELLTALPAALPGGLGRKLEIVLAPAGFEYWPGMQEQTIAECRALAGQLPEVRLLPALPWRQVQPFLAGAAVTVIASTSPETFGNVAAEALSVGTPVTGYDLGHLPALTGPAGLLVPLADGPERLWHTVAGLLADQHAYHAASRAAPSQVAGHTPAAVARAFLDATLRREP</sequence>
<proteinExistence type="predicted"/>
<dbReference type="SUPFAM" id="SSF53756">
    <property type="entry name" value="UDP-Glycosyltransferase/glycogen phosphorylase"/>
    <property type="match status" value="1"/>
</dbReference>
<dbReference type="Proteomes" id="UP001183388">
    <property type="component" value="Unassembled WGS sequence"/>
</dbReference>
<accession>A0ABU2L830</accession>
<feature type="domain" description="Glycosyltransferase subfamily 4-like N-terminal" evidence="3">
    <location>
        <begin position="17"/>
        <end position="167"/>
    </location>
</feature>
<dbReference type="Gene3D" id="3.40.50.2000">
    <property type="entry name" value="Glycogen Phosphorylase B"/>
    <property type="match status" value="2"/>
</dbReference>
<evidence type="ECO:0000313" key="4">
    <source>
        <dbReference type="EMBL" id="MDT0307650.1"/>
    </source>
</evidence>
<dbReference type="InterPro" id="IPR050194">
    <property type="entry name" value="Glycosyltransferase_grp1"/>
</dbReference>
<dbReference type="GO" id="GO:0016757">
    <property type="term" value="F:glycosyltransferase activity"/>
    <property type="evidence" value="ECO:0007669"/>
    <property type="project" value="UniProtKB-KW"/>
</dbReference>
<evidence type="ECO:0000259" key="3">
    <source>
        <dbReference type="Pfam" id="PF13439"/>
    </source>
</evidence>
<evidence type="ECO:0000256" key="1">
    <source>
        <dbReference type="ARBA" id="ARBA00022676"/>
    </source>
</evidence>
<evidence type="ECO:0000256" key="2">
    <source>
        <dbReference type="ARBA" id="ARBA00022679"/>
    </source>
</evidence>
<dbReference type="RefSeq" id="WP_311630597.1">
    <property type="nucleotide sequence ID" value="NZ_JAVREN010000013.1"/>
</dbReference>
<dbReference type="Pfam" id="PF13692">
    <property type="entry name" value="Glyco_trans_1_4"/>
    <property type="match status" value="1"/>
</dbReference>
<dbReference type="EC" id="2.4.-.-" evidence="4"/>
<keyword evidence="1 4" id="KW-0328">Glycosyltransferase</keyword>
<dbReference type="Pfam" id="PF13439">
    <property type="entry name" value="Glyco_transf_4"/>
    <property type="match status" value="1"/>
</dbReference>
<comment type="caution">
    <text evidence="4">The sequence shown here is derived from an EMBL/GenBank/DDBJ whole genome shotgun (WGS) entry which is preliminary data.</text>
</comment>
<dbReference type="PANTHER" id="PTHR45947">
    <property type="entry name" value="SULFOQUINOVOSYL TRANSFERASE SQD2"/>
    <property type="match status" value="1"/>
</dbReference>
<organism evidence="4 5">
    <name type="scientific">Streptomyces boetiae</name>
    <dbReference type="NCBI Taxonomy" id="3075541"/>
    <lineage>
        <taxon>Bacteria</taxon>
        <taxon>Bacillati</taxon>
        <taxon>Actinomycetota</taxon>
        <taxon>Actinomycetes</taxon>
        <taxon>Kitasatosporales</taxon>
        <taxon>Streptomycetaceae</taxon>
        <taxon>Streptomyces</taxon>
    </lineage>
</organism>
<gene>
    <name evidence="4" type="ORF">RM780_11835</name>
</gene>
<keyword evidence="5" id="KW-1185">Reference proteome</keyword>
<reference evidence="5" key="1">
    <citation type="submission" date="2023-07" db="EMBL/GenBank/DDBJ databases">
        <title>30 novel species of actinomycetes from the DSMZ collection.</title>
        <authorList>
            <person name="Nouioui I."/>
        </authorList>
    </citation>
    <scope>NUCLEOTIDE SEQUENCE [LARGE SCALE GENOMIC DNA]</scope>
    <source>
        <strain evidence="5">DSM 44917</strain>
    </source>
</reference>
<name>A0ABU2L830_9ACTN</name>